<keyword evidence="3" id="KW-1185">Reference proteome</keyword>
<gene>
    <name evidence="2" type="ORF">J7302_20640</name>
</gene>
<name>A0ABS5XLE4_9GAMM</name>
<accession>A0ABS5XLE4</accession>
<protein>
    <submittedName>
        <fullName evidence="2">GPW/gp25 family protein</fullName>
    </submittedName>
</protein>
<dbReference type="RefSeq" id="WP_215378945.1">
    <property type="nucleotide sequence ID" value="NZ_JAGTIS010000013.1"/>
</dbReference>
<reference evidence="2 3" key="1">
    <citation type="submission" date="2021-04" db="EMBL/GenBank/DDBJ databases">
        <title>Pseudomonas boanensis sp. nov., a bacterium isolated from river water used for household purposes in Boane District, Mozambique.</title>
        <authorList>
            <person name="Nicklasson M."/>
            <person name="Martin-Rodriguez A.J."/>
            <person name="Thorell K."/>
            <person name="Neves L."/>
            <person name="Mussagy A."/>
            <person name="Rydberg H.A."/>
            <person name="Hernroth B."/>
            <person name="Svensson-Stadler L."/>
            <person name="Sjoling A."/>
        </authorList>
    </citation>
    <scope>NUCLEOTIDE SEQUENCE [LARGE SCALE GENOMIC DNA]</scope>
    <source>
        <strain evidence="2 3">DB1</strain>
    </source>
</reference>
<organism evidence="2 3">
    <name type="scientific">Metapseudomonas boanensis</name>
    <dbReference type="NCBI Taxonomy" id="2822138"/>
    <lineage>
        <taxon>Bacteria</taxon>
        <taxon>Pseudomonadati</taxon>
        <taxon>Pseudomonadota</taxon>
        <taxon>Gammaproteobacteria</taxon>
        <taxon>Pseudomonadales</taxon>
        <taxon>Pseudomonadaceae</taxon>
        <taxon>Metapseudomonas</taxon>
    </lineage>
</organism>
<sequence>MALSNGRHLAFPFRIGSDGRTVAPTNDDAHVRDELLQLLLTSPAERLFLPEFGAGVRKLVFEPASEALRGVVKARITNGLSRWLGHRLTVELIDVVWDDAAATLEVTVKYRPAGSPDSRVIKFQRNSR</sequence>
<dbReference type="Gene3D" id="3.10.450.40">
    <property type="match status" value="1"/>
</dbReference>
<dbReference type="SUPFAM" id="SSF160719">
    <property type="entry name" value="gpW/gp25-like"/>
    <property type="match status" value="1"/>
</dbReference>
<dbReference type="Proteomes" id="UP001519667">
    <property type="component" value="Unassembled WGS sequence"/>
</dbReference>
<comment type="caution">
    <text evidence="2">The sequence shown here is derived from an EMBL/GenBank/DDBJ whole genome shotgun (WGS) entry which is preliminary data.</text>
</comment>
<evidence type="ECO:0000313" key="3">
    <source>
        <dbReference type="Proteomes" id="UP001519667"/>
    </source>
</evidence>
<evidence type="ECO:0000313" key="2">
    <source>
        <dbReference type="EMBL" id="MBT8768521.1"/>
    </source>
</evidence>
<dbReference type="Pfam" id="PF04965">
    <property type="entry name" value="GPW_gp25"/>
    <property type="match status" value="1"/>
</dbReference>
<dbReference type="EMBL" id="JAGTIS010000013">
    <property type="protein sequence ID" value="MBT8768521.1"/>
    <property type="molecule type" value="Genomic_DNA"/>
</dbReference>
<proteinExistence type="predicted"/>
<dbReference type="InterPro" id="IPR007048">
    <property type="entry name" value="IraD/Gp25-like"/>
</dbReference>
<evidence type="ECO:0000259" key="1">
    <source>
        <dbReference type="Pfam" id="PF04965"/>
    </source>
</evidence>
<feature type="domain" description="IraD/Gp25-like" evidence="1">
    <location>
        <begin position="27"/>
        <end position="111"/>
    </location>
</feature>